<evidence type="ECO:0000313" key="2">
    <source>
        <dbReference type="EMBL" id="SFN32593.1"/>
    </source>
</evidence>
<keyword evidence="1" id="KW-0472">Membrane</keyword>
<dbReference type="AlphaFoldDB" id="A0A1I4Y4H4"/>
<name>A0A1I4Y4H4_9FLAO</name>
<reference evidence="2 3" key="1">
    <citation type="submission" date="2016-10" db="EMBL/GenBank/DDBJ databases">
        <authorList>
            <person name="de Groot N.N."/>
        </authorList>
    </citation>
    <scope>NUCLEOTIDE SEQUENCE [LARGE SCALE GENOMIC DNA]</scope>
    <source>
        <strain evidence="2 3">DSM 17794</strain>
    </source>
</reference>
<sequence length="318" mass="36730">MRETTIKTPDFLKKSNLQTFGFFLLFSALVWVLVQLSKDYTQVVSIPLEYVNPPMDKSVAEEKPVSVEVRMQDKGFSILYFQLFRPELQIDLEQAREENGQLVYSIEANREDIARQLDIDFEETRFLADEIIIDFQPKKLKRLKVVPKLNLSYAVGYSANEEIRLSPDSIDVSGPESIIDTIKEINTFPLTRSDISNDISGKIAIDTTGLGMLSFYHNEVSYALEVEKFTEGQVQVPVEVQNVPQDVNLSIFPQEVKLFYQVNLKQYDMVRPEDFSVVCDFEDITEGQDYLLAELVRKPEFVTNIRISERKIQFIIKR</sequence>
<dbReference type="PANTHER" id="PTHR37804:SF1">
    <property type="entry name" value="CDAA REGULATORY PROTEIN CDAR"/>
    <property type="match status" value="1"/>
</dbReference>
<evidence type="ECO:0000313" key="3">
    <source>
        <dbReference type="Proteomes" id="UP000199153"/>
    </source>
</evidence>
<evidence type="ECO:0008006" key="4">
    <source>
        <dbReference type="Google" id="ProtNLM"/>
    </source>
</evidence>
<dbReference type="STRING" id="287099.SAMN05660413_00481"/>
<dbReference type="RefSeq" id="WP_093405428.1">
    <property type="nucleotide sequence ID" value="NZ_FOVL01000002.1"/>
</dbReference>
<dbReference type="PANTHER" id="PTHR37804">
    <property type="entry name" value="CDAA REGULATORY PROTEIN CDAR"/>
    <property type="match status" value="1"/>
</dbReference>
<dbReference type="Proteomes" id="UP000199153">
    <property type="component" value="Unassembled WGS sequence"/>
</dbReference>
<feature type="transmembrane region" description="Helical" evidence="1">
    <location>
        <begin position="20"/>
        <end position="37"/>
    </location>
</feature>
<keyword evidence="1" id="KW-0812">Transmembrane</keyword>
<organism evidence="2 3">
    <name type="scientific">Salegentibacter flavus</name>
    <dbReference type="NCBI Taxonomy" id="287099"/>
    <lineage>
        <taxon>Bacteria</taxon>
        <taxon>Pseudomonadati</taxon>
        <taxon>Bacteroidota</taxon>
        <taxon>Flavobacteriia</taxon>
        <taxon>Flavobacteriales</taxon>
        <taxon>Flavobacteriaceae</taxon>
        <taxon>Salegentibacter</taxon>
    </lineage>
</organism>
<keyword evidence="1" id="KW-1133">Transmembrane helix</keyword>
<gene>
    <name evidence="2" type="ORF">SAMN05660413_00481</name>
</gene>
<dbReference type="InterPro" id="IPR053154">
    <property type="entry name" value="c-di-AMP_regulator"/>
</dbReference>
<evidence type="ECO:0000256" key="1">
    <source>
        <dbReference type="SAM" id="Phobius"/>
    </source>
</evidence>
<accession>A0A1I4Y4H4</accession>
<protein>
    <recommendedName>
        <fullName evidence="4">YbbR-like protein</fullName>
    </recommendedName>
</protein>
<dbReference type="EMBL" id="FOVL01000002">
    <property type="protein sequence ID" value="SFN32593.1"/>
    <property type="molecule type" value="Genomic_DNA"/>
</dbReference>
<dbReference type="OrthoDB" id="1150187at2"/>
<dbReference type="Gene3D" id="2.170.120.40">
    <property type="entry name" value="YbbR-like domain"/>
    <property type="match status" value="1"/>
</dbReference>
<proteinExistence type="predicted"/>
<keyword evidence="3" id="KW-1185">Reference proteome</keyword>